<gene>
    <name evidence="2" type="ORF">J2S00_003988</name>
</gene>
<feature type="domain" description="AB hydrolase-1" evidence="1">
    <location>
        <begin position="103"/>
        <end position="237"/>
    </location>
</feature>
<evidence type="ECO:0000259" key="1">
    <source>
        <dbReference type="Pfam" id="PF12697"/>
    </source>
</evidence>
<protein>
    <submittedName>
        <fullName evidence="2">Pimeloyl-ACP methyl ester carboxylesterase</fullName>
    </submittedName>
</protein>
<dbReference type="SUPFAM" id="SSF53474">
    <property type="entry name" value="alpha/beta-Hydrolases"/>
    <property type="match status" value="1"/>
</dbReference>
<sequence length="333" mass="38206">MGKWLSMFIDKMGLFLLHRKRSLYPQFHDDYALDTAVEKQASFFKLDTLPDLTLSSGVKLGSTGRFTFESPVQSGDQENDTASGIYYLSDRSKAKQISSPAHVIIIHGWRSDHLDKFKKIYLNPMLKEGYHVYFPTLPYHFERTVGGLYSGEYMISANVGRTVTAVRQAVLEIRTLIQWLRQNIGGQVVLIGVSLGGYVANLTSLYEQEIDALVSVMYVNDLAYAIWHTPVGKYIKRDFEQHGYTYEHLCRKWSILRTDCQSPLLPKKRILLISGKHDQYVMNEDAERLWLAWGKPRRLVYRCGHAGIIFNRKQIARDTLHFLESALGNGQFS</sequence>
<reference evidence="2 3" key="1">
    <citation type="submission" date="2023-07" db="EMBL/GenBank/DDBJ databases">
        <title>Genomic Encyclopedia of Type Strains, Phase IV (KMG-IV): sequencing the most valuable type-strain genomes for metagenomic binning, comparative biology and taxonomic classification.</title>
        <authorList>
            <person name="Goeker M."/>
        </authorList>
    </citation>
    <scope>NUCLEOTIDE SEQUENCE [LARGE SCALE GENOMIC DNA]</scope>
    <source>
        <strain evidence="2 3">DSM 17740</strain>
    </source>
</reference>
<dbReference type="InterPro" id="IPR000073">
    <property type="entry name" value="AB_hydrolase_1"/>
</dbReference>
<dbReference type="Gene3D" id="3.40.50.1820">
    <property type="entry name" value="alpha/beta hydrolase"/>
    <property type="match status" value="1"/>
</dbReference>
<name>A0ABU0CYC7_9BACI</name>
<organism evidence="2 3">
    <name type="scientific">Caldalkalibacillus uzonensis</name>
    <dbReference type="NCBI Taxonomy" id="353224"/>
    <lineage>
        <taxon>Bacteria</taxon>
        <taxon>Bacillati</taxon>
        <taxon>Bacillota</taxon>
        <taxon>Bacilli</taxon>
        <taxon>Bacillales</taxon>
        <taxon>Bacillaceae</taxon>
        <taxon>Caldalkalibacillus</taxon>
    </lineage>
</organism>
<accession>A0ABU0CYC7</accession>
<dbReference type="Proteomes" id="UP001232445">
    <property type="component" value="Unassembled WGS sequence"/>
</dbReference>
<evidence type="ECO:0000313" key="2">
    <source>
        <dbReference type="EMBL" id="MDQ0341144.1"/>
    </source>
</evidence>
<dbReference type="RefSeq" id="WP_307343884.1">
    <property type="nucleotide sequence ID" value="NZ_JAUSUQ010000035.1"/>
</dbReference>
<dbReference type="EMBL" id="JAUSUQ010000035">
    <property type="protein sequence ID" value="MDQ0341144.1"/>
    <property type="molecule type" value="Genomic_DNA"/>
</dbReference>
<dbReference type="PANTHER" id="PTHR13617">
    <property type="entry name" value="PROTEIN ABHD18"/>
    <property type="match status" value="1"/>
</dbReference>
<proteinExistence type="predicted"/>
<keyword evidence="3" id="KW-1185">Reference proteome</keyword>
<dbReference type="PANTHER" id="PTHR13617:SF14">
    <property type="entry name" value="PROTEIN ABHD18"/>
    <property type="match status" value="1"/>
</dbReference>
<evidence type="ECO:0000313" key="3">
    <source>
        <dbReference type="Proteomes" id="UP001232445"/>
    </source>
</evidence>
<comment type="caution">
    <text evidence="2">The sequence shown here is derived from an EMBL/GenBank/DDBJ whole genome shotgun (WGS) entry which is preliminary data.</text>
</comment>
<dbReference type="InterPro" id="IPR029058">
    <property type="entry name" value="AB_hydrolase_fold"/>
</dbReference>
<dbReference type="Pfam" id="PF12697">
    <property type="entry name" value="Abhydrolase_6"/>
    <property type="match status" value="1"/>
</dbReference>